<dbReference type="GO" id="GO:0051701">
    <property type="term" value="P:biological process involved in interaction with host"/>
    <property type="evidence" value="ECO:0007669"/>
    <property type="project" value="TreeGrafter"/>
</dbReference>
<dbReference type="InterPro" id="IPR003399">
    <property type="entry name" value="Mce/MlaD"/>
</dbReference>
<dbReference type="PANTHER" id="PTHR33371:SF17">
    <property type="entry name" value="MCE-FAMILY PROTEIN MCE1B"/>
    <property type="match status" value="1"/>
</dbReference>
<dbReference type="Pfam" id="PF02470">
    <property type="entry name" value="MlaD"/>
    <property type="match status" value="1"/>
</dbReference>
<name>A0A2S6GWF2_9PSEU</name>
<dbReference type="AlphaFoldDB" id="A0A2S6GWF2"/>
<dbReference type="Pfam" id="PF11887">
    <property type="entry name" value="Mce4_CUP1"/>
    <property type="match status" value="1"/>
</dbReference>
<reference evidence="3 4" key="1">
    <citation type="submission" date="2018-02" db="EMBL/GenBank/DDBJ databases">
        <title>Genomic Encyclopedia of Archaeal and Bacterial Type Strains, Phase II (KMG-II): from individual species to whole genera.</title>
        <authorList>
            <person name="Goeker M."/>
        </authorList>
    </citation>
    <scope>NUCLEOTIDE SEQUENCE [LARGE SCALE GENOMIC DNA]</scope>
    <source>
        <strain evidence="3 4">YU 961-1</strain>
    </source>
</reference>
<protein>
    <submittedName>
        <fullName evidence="3">Phospholipid/cholesterol/gamma-HCH transport system substrate-binding protein</fullName>
    </submittedName>
</protein>
<comment type="caution">
    <text evidence="3">The sequence shown here is derived from an EMBL/GenBank/DDBJ whole genome shotgun (WGS) entry which is preliminary data.</text>
</comment>
<organism evidence="3 4">
    <name type="scientific">Actinokineospora auranticolor</name>
    <dbReference type="NCBI Taxonomy" id="155976"/>
    <lineage>
        <taxon>Bacteria</taxon>
        <taxon>Bacillati</taxon>
        <taxon>Actinomycetota</taxon>
        <taxon>Actinomycetes</taxon>
        <taxon>Pseudonocardiales</taxon>
        <taxon>Pseudonocardiaceae</taxon>
        <taxon>Actinokineospora</taxon>
    </lineage>
</organism>
<dbReference type="GO" id="GO:0005576">
    <property type="term" value="C:extracellular region"/>
    <property type="evidence" value="ECO:0007669"/>
    <property type="project" value="TreeGrafter"/>
</dbReference>
<dbReference type="RefSeq" id="WP_104477956.1">
    <property type="nucleotide sequence ID" value="NZ_CP154825.1"/>
</dbReference>
<feature type="domain" description="Mce/MlaD" evidence="1">
    <location>
        <begin position="38"/>
        <end position="112"/>
    </location>
</feature>
<dbReference type="InterPro" id="IPR005693">
    <property type="entry name" value="Mce"/>
</dbReference>
<evidence type="ECO:0000259" key="1">
    <source>
        <dbReference type="Pfam" id="PF02470"/>
    </source>
</evidence>
<dbReference type="OrthoDB" id="338143at2"/>
<accession>A0A2S6GWF2</accession>
<evidence type="ECO:0000313" key="4">
    <source>
        <dbReference type="Proteomes" id="UP000239203"/>
    </source>
</evidence>
<dbReference type="NCBIfam" id="TIGR00996">
    <property type="entry name" value="Mtu_fam_mce"/>
    <property type="match status" value="1"/>
</dbReference>
<proteinExistence type="predicted"/>
<sequence>MRGLAAPLVKLALFMVITVAATGILALSITNADLSETATYGARFTDATLLLPGDDVRIAGVRVGQVEDVEVADRNQAHVSFSVDAGRKLPASVTAQIKFRNLVGQRYLALGQGTGADPNAVLEPGGTIPIGRTRPALDLTALFNGFKPLFQALSPDDVNKLSYEIIQVLQGEGGTVETLLAHTASLTSTLADKDRVIGEVITNLNSVLTTVNSRGAELSELITQVQQLVSGLAEDREPIGEAIDALGGLATTTSGLLQDTREPLKQDIAALGGLVHNLNDNEQVVEHFIQFLPTKTAALTRTVSYGSWFNFYLCEASGEVGVPGLVSTPLEIPVLPATQARCSG</sequence>
<dbReference type="InterPro" id="IPR052336">
    <property type="entry name" value="MlaD_Phospholipid_Transporter"/>
</dbReference>
<gene>
    <name evidence="3" type="ORF">CLV40_103120</name>
</gene>
<feature type="domain" description="Mammalian cell entry C-terminal" evidence="2">
    <location>
        <begin position="121"/>
        <end position="291"/>
    </location>
</feature>
<keyword evidence="4" id="KW-1185">Reference proteome</keyword>
<evidence type="ECO:0000313" key="3">
    <source>
        <dbReference type="EMBL" id="PPK69510.1"/>
    </source>
</evidence>
<dbReference type="EMBL" id="PTIX01000003">
    <property type="protein sequence ID" value="PPK69510.1"/>
    <property type="molecule type" value="Genomic_DNA"/>
</dbReference>
<dbReference type="Proteomes" id="UP000239203">
    <property type="component" value="Unassembled WGS sequence"/>
</dbReference>
<dbReference type="PANTHER" id="PTHR33371">
    <property type="entry name" value="INTERMEMBRANE PHOSPHOLIPID TRANSPORT SYSTEM BINDING PROTEIN MLAD-RELATED"/>
    <property type="match status" value="1"/>
</dbReference>
<evidence type="ECO:0000259" key="2">
    <source>
        <dbReference type="Pfam" id="PF11887"/>
    </source>
</evidence>
<dbReference type="InterPro" id="IPR024516">
    <property type="entry name" value="Mce_C"/>
</dbReference>